<feature type="domain" description="ATP-grasp" evidence="5">
    <location>
        <begin position="117"/>
        <end position="312"/>
    </location>
</feature>
<dbReference type="SUPFAM" id="SSF56059">
    <property type="entry name" value="Glutathione synthetase ATP-binding domain-like"/>
    <property type="match status" value="1"/>
</dbReference>
<evidence type="ECO:0000313" key="7">
    <source>
        <dbReference type="Proteomes" id="UP000315235"/>
    </source>
</evidence>
<dbReference type="AlphaFoldDB" id="A0A553GU94"/>
<keyword evidence="1" id="KW-0436">Ligase</keyword>
<reference evidence="6 7" key="1">
    <citation type="submission" date="2019-07" db="EMBL/GenBank/DDBJ databases">
        <title>Pseudomonas mangiferae sp. nov., isolated from bark of mango tree in Thailand.</title>
        <authorList>
            <person name="Srisuk N."/>
            <person name="Anurat P."/>
        </authorList>
    </citation>
    <scope>NUCLEOTIDE SEQUENCE [LARGE SCALE GENOMIC DNA]</scope>
    <source>
        <strain evidence="6 7">DMKU_BBB3-04</strain>
    </source>
</reference>
<dbReference type="Proteomes" id="UP000315235">
    <property type="component" value="Unassembled WGS sequence"/>
</dbReference>
<sequence length="407" mass="45324">MRALILAPPKIVLQTAARDWVDAAGGDAVLFTDLAAKDAVLAHAKGAFAEIHFFQDYAGSGRVETQALDFHRVDPFLNVIALAESDVLRAARLRERWGLGGLSPQDARLFRDKYEMKRRAERHGVPVAGYRLAASALDLLAFIEDYHYPIVVKPVDGKGSAGVQVIADRQALDAYLESPDFTQGRSPLVESFVAGDMYQVNGLYLDGTCVLVSCVQCVHSNLQFLDGEWLGLKMVAPSNPLWPRLCAFGQNLLEQVLPMPRNGLFHIELFHTPDDRLFLCEAACRLAGCLANEQIRQAFDVDIRVEYLKAECGRREPAEDLRYPPRRLVAELNVPPQPGTLTSLPERAPFDWVAVYKAYARVGQTYAKMAYTNGEIASLLITGETEEQLDQRLREAADWFTRATCWA</sequence>
<dbReference type="PROSITE" id="PS50975">
    <property type="entry name" value="ATP_GRASP"/>
    <property type="match status" value="1"/>
</dbReference>
<dbReference type="OrthoDB" id="9134168at2"/>
<dbReference type="RefSeq" id="WP_143490172.1">
    <property type="nucleotide sequence ID" value="NZ_VJOY01000022.1"/>
</dbReference>
<dbReference type="EMBL" id="VJOY01000022">
    <property type="protein sequence ID" value="TRX73006.1"/>
    <property type="molecule type" value="Genomic_DNA"/>
</dbReference>
<evidence type="ECO:0000313" key="6">
    <source>
        <dbReference type="EMBL" id="TRX73006.1"/>
    </source>
</evidence>
<dbReference type="Gene3D" id="3.30.1490.20">
    <property type="entry name" value="ATP-grasp fold, A domain"/>
    <property type="match status" value="1"/>
</dbReference>
<evidence type="ECO:0000259" key="5">
    <source>
        <dbReference type="PROSITE" id="PS50975"/>
    </source>
</evidence>
<organism evidence="6 7">
    <name type="scientific">Pseudomonas mangiferae</name>
    <dbReference type="NCBI Taxonomy" id="2593654"/>
    <lineage>
        <taxon>Bacteria</taxon>
        <taxon>Pseudomonadati</taxon>
        <taxon>Pseudomonadota</taxon>
        <taxon>Gammaproteobacteria</taxon>
        <taxon>Pseudomonadales</taxon>
        <taxon>Pseudomonadaceae</taxon>
        <taxon>Pseudomonas</taxon>
    </lineage>
</organism>
<dbReference type="Pfam" id="PF13535">
    <property type="entry name" value="ATP-grasp_4"/>
    <property type="match status" value="1"/>
</dbReference>
<dbReference type="GO" id="GO:0005524">
    <property type="term" value="F:ATP binding"/>
    <property type="evidence" value="ECO:0007669"/>
    <property type="project" value="UniProtKB-UniRule"/>
</dbReference>
<evidence type="ECO:0000256" key="1">
    <source>
        <dbReference type="ARBA" id="ARBA00022598"/>
    </source>
</evidence>
<dbReference type="InterPro" id="IPR052032">
    <property type="entry name" value="ATP-dep_AA_Ligase"/>
</dbReference>
<keyword evidence="3 4" id="KW-0067">ATP-binding</keyword>
<dbReference type="GO" id="GO:0016874">
    <property type="term" value="F:ligase activity"/>
    <property type="evidence" value="ECO:0007669"/>
    <property type="project" value="UniProtKB-KW"/>
</dbReference>
<dbReference type="PANTHER" id="PTHR43585">
    <property type="entry name" value="FUMIPYRROLE BIOSYNTHESIS PROTEIN C"/>
    <property type="match status" value="1"/>
</dbReference>
<keyword evidence="2 4" id="KW-0547">Nucleotide-binding</keyword>
<evidence type="ECO:0000256" key="4">
    <source>
        <dbReference type="PROSITE-ProRule" id="PRU00409"/>
    </source>
</evidence>
<evidence type="ECO:0000256" key="3">
    <source>
        <dbReference type="ARBA" id="ARBA00022840"/>
    </source>
</evidence>
<dbReference type="Gene3D" id="3.30.470.20">
    <property type="entry name" value="ATP-grasp fold, B domain"/>
    <property type="match status" value="1"/>
</dbReference>
<protein>
    <submittedName>
        <fullName evidence="6">ATP-grasp domain-containing protein</fullName>
    </submittedName>
</protein>
<dbReference type="PANTHER" id="PTHR43585:SF2">
    <property type="entry name" value="ATP-GRASP ENZYME FSQD"/>
    <property type="match status" value="1"/>
</dbReference>
<dbReference type="GO" id="GO:0046872">
    <property type="term" value="F:metal ion binding"/>
    <property type="evidence" value="ECO:0007669"/>
    <property type="project" value="InterPro"/>
</dbReference>
<keyword evidence="7" id="KW-1185">Reference proteome</keyword>
<comment type="caution">
    <text evidence="6">The sequence shown here is derived from an EMBL/GenBank/DDBJ whole genome shotgun (WGS) entry which is preliminary data.</text>
</comment>
<proteinExistence type="predicted"/>
<dbReference type="InterPro" id="IPR011761">
    <property type="entry name" value="ATP-grasp"/>
</dbReference>
<name>A0A553GU94_9PSED</name>
<accession>A0A553GU94</accession>
<dbReference type="Gene3D" id="3.40.50.20">
    <property type="match status" value="1"/>
</dbReference>
<dbReference type="InterPro" id="IPR013815">
    <property type="entry name" value="ATP_grasp_subdomain_1"/>
</dbReference>
<gene>
    <name evidence="6" type="ORF">FM069_20000</name>
</gene>
<evidence type="ECO:0000256" key="2">
    <source>
        <dbReference type="ARBA" id="ARBA00022741"/>
    </source>
</evidence>